<keyword evidence="2" id="KW-1185">Reference proteome</keyword>
<dbReference type="Proteomes" id="UP001057452">
    <property type="component" value="Chromosome 8"/>
</dbReference>
<evidence type="ECO:0000313" key="2">
    <source>
        <dbReference type="Proteomes" id="UP001057452"/>
    </source>
</evidence>
<organism evidence="1 2">
    <name type="scientific">Chaenocephalus aceratus</name>
    <name type="common">Blackfin icefish</name>
    <name type="synonym">Chaenichthys aceratus</name>
    <dbReference type="NCBI Taxonomy" id="36190"/>
    <lineage>
        <taxon>Eukaryota</taxon>
        <taxon>Metazoa</taxon>
        <taxon>Chordata</taxon>
        <taxon>Craniata</taxon>
        <taxon>Vertebrata</taxon>
        <taxon>Euteleostomi</taxon>
        <taxon>Actinopterygii</taxon>
        <taxon>Neopterygii</taxon>
        <taxon>Teleostei</taxon>
        <taxon>Neoteleostei</taxon>
        <taxon>Acanthomorphata</taxon>
        <taxon>Eupercaria</taxon>
        <taxon>Perciformes</taxon>
        <taxon>Notothenioidei</taxon>
        <taxon>Channichthyidae</taxon>
        <taxon>Chaenocephalus</taxon>
    </lineage>
</organism>
<comment type="caution">
    <text evidence="1">The sequence shown here is derived from an EMBL/GenBank/DDBJ whole genome shotgun (WGS) entry which is preliminary data.</text>
</comment>
<evidence type="ECO:0000313" key="1">
    <source>
        <dbReference type="EMBL" id="KAI4822566.1"/>
    </source>
</evidence>
<gene>
    <name evidence="1" type="ORF">KUCAC02_008103</name>
</gene>
<name>A0ACB9X8T4_CHAAC</name>
<feature type="non-terminal residue" evidence="1">
    <location>
        <position position="1"/>
    </location>
</feature>
<sequence>MSVQTDMDQMIRAIAVDHTYSSNSKKDASASTQPQPSPVSSAAQSFNSPAEISTPGNISPLVVTPEAARQIDEEIFTLDDSFEMEDNAKDLDFVPQTETESESDSKSPYSPPEINCTSKGIVSSKITVLFILIVTVPGFLT</sequence>
<protein>
    <submittedName>
        <fullName evidence="1">Uncharacterized protein</fullName>
    </submittedName>
</protein>
<proteinExistence type="predicted"/>
<accession>A0ACB9X8T4</accession>
<reference evidence="1" key="1">
    <citation type="submission" date="2022-05" db="EMBL/GenBank/DDBJ databases">
        <title>Chromosome-level genome of Chaenocephalus aceratus.</title>
        <authorList>
            <person name="Park H."/>
        </authorList>
    </citation>
    <scope>NUCLEOTIDE SEQUENCE</scope>
    <source>
        <strain evidence="1">KU_202001</strain>
    </source>
</reference>
<feature type="non-terminal residue" evidence="1">
    <location>
        <position position="141"/>
    </location>
</feature>
<dbReference type="EMBL" id="CM043792">
    <property type="protein sequence ID" value="KAI4822566.1"/>
    <property type="molecule type" value="Genomic_DNA"/>
</dbReference>